<protein>
    <submittedName>
        <fullName evidence="1">3bfde77f-2be3-40df-854b-51c83487af04-CDS</fullName>
    </submittedName>
</protein>
<name>A0A8H2ZT24_9HELO</name>
<dbReference type="Proteomes" id="UP000624404">
    <property type="component" value="Unassembled WGS sequence"/>
</dbReference>
<organism evidence="1 2">
    <name type="scientific">Sclerotinia trifoliorum</name>
    <dbReference type="NCBI Taxonomy" id="28548"/>
    <lineage>
        <taxon>Eukaryota</taxon>
        <taxon>Fungi</taxon>
        <taxon>Dikarya</taxon>
        <taxon>Ascomycota</taxon>
        <taxon>Pezizomycotina</taxon>
        <taxon>Leotiomycetes</taxon>
        <taxon>Helotiales</taxon>
        <taxon>Sclerotiniaceae</taxon>
        <taxon>Sclerotinia</taxon>
    </lineage>
</organism>
<reference evidence="1" key="1">
    <citation type="submission" date="2020-10" db="EMBL/GenBank/DDBJ databases">
        <authorList>
            <person name="Kusch S."/>
        </authorList>
    </citation>
    <scope>NUCLEOTIDE SEQUENCE</scope>
    <source>
        <strain evidence="1">SwB9</strain>
    </source>
</reference>
<dbReference type="OrthoDB" id="3637487at2759"/>
<dbReference type="AlphaFoldDB" id="A0A8H2ZT24"/>
<proteinExistence type="predicted"/>
<accession>A0A8H2ZT24</accession>
<gene>
    <name evidence="1" type="ORF">SCLTRI_LOCUS7313</name>
</gene>
<comment type="caution">
    <text evidence="1">The sequence shown here is derived from an EMBL/GenBank/DDBJ whole genome shotgun (WGS) entry which is preliminary data.</text>
</comment>
<keyword evidence="2" id="KW-1185">Reference proteome</keyword>
<evidence type="ECO:0000313" key="1">
    <source>
        <dbReference type="EMBL" id="CAD6447521.1"/>
    </source>
</evidence>
<evidence type="ECO:0000313" key="2">
    <source>
        <dbReference type="Proteomes" id="UP000624404"/>
    </source>
</evidence>
<sequence>MNQEILLTVTTLQDFITQSLISDTSQIRSLTIAIDNNKLPQTTSIQTESENRNATEGTRQLWSQLERFANLLPAVSNLATFSLNVISKSKNGFWIPRPLIARLIIALPRTCIAIQIDTQGQDLGEPKSAHLCHAIRTILPQLQHMRLRVGTICKNLFRTEAEIIEAPYLETLLINCLGKGVQGHQARLCNSFQEDPYYSQLFLGQEAASDLALSIQALVPHCPRRTHIALIDSGNCDDEDQSVYATLNRRNIMRNTIYSMPFVTIAPFQSDGVLLRTQDKDIIADLPELQAFAEEGLWKATSPEGFMLPANLIEDWG</sequence>
<dbReference type="EMBL" id="CAJHIA010000026">
    <property type="protein sequence ID" value="CAD6447521.1"/>
    <property type="molecule type" value="Genomic_DNA"/>
</dbReference>